<dbReference type="InterPro" id="IPR056770">
    <property type="entry name" value="Piezo_THU9_anchor"/>
</dbReference>
<feature type="transmembrane region" description="Helical" evidence="7">
    <location>
        <begin position="1329"/>
        <end position="1348"/>
    </location>
</feature>
<feature type="region of interest" description="Disordered" evidence="6">
    <location>
        <begin position="997"/>
        <end position="1018"/>
    </location>
</feature>
<feature type="transmembrane region" description="Helical" evidence="7">
    <location>
        <begin position="2527"/>
        <end position="2544"/>
    </location>
</feature>
<name>A0ABD3HY94_9MARC</name>
<feature type="region of interest" description="Disordered" evidence="6">
    <location>
        <begin position="1655"/>
        <end position="1704"/>
    </location>
</feature>
<feature type="transmembrane region" description="Helical" evidence="7">
    <location>
        <begin position="1111"/>
        <end position="1139"/>
    </location>
</feature>
<feature type="region of interest" description="Disordered" evidence="6">
    <location>
        <begin position="1483"/>
        <end position="1610"/>
    </location>
</feature>
<feature type="transmembrane region" description="Helical" evidence="7">
    <location>
        <begin position="724"/>
        <end position="742"/>
    </location>
</feature>
<feature type="transmembrane region" description="Helical" evidence="7">
    <location>
        <begin position="2046"/>
        <end position="2065"/>
    </location>
</feature>
<feature type="transmembrane region" description="Helical" evidence="7">
    <location>
        <begin position="1733"/>
        <end position="1758"/>
    </location>
</feature>
<reference evidence="12 13" key="1">
    <citation type="submission" date="2024-09" db="EMBL/GenBank/DDBJ databases">
        <title>Chromosome-scale assembly of Riccia sorocarpa.</title>
        <authorList>
            <person name="Paukszto L."/>
        </authorList>
    </citation>
    <scope>NUCLEOTIDE SEQUENCE [LARGE SCALE GENOMIC DNA]</scope>
    <source>
        <strain evidence="12">LP-2024</strain>
        <tissue evidence="12">Aerial parts of the thallus</tissue>
    </source>
</reference>
<feature type="transmembrane region" description="Helical" evidence="7">
    <location>
        <begin position="2260"/>
        <end position="2285"/>
    </location>
</feature>
<evidence type="ECO:0000256" key="2">
    <source>
        <dbReference type="ARBA" id="ARBA00007821"/>
    </source>
</evidence>
<feature type="transmembrane region" description="Helical" evidence="7">
    <location>
        <begin position="828"/>
        <end position="854"/>
    </location>
</feature>
<comment type="subcellular location">
    <subcellularLocation>
        <location evidence="1">Membrane</location>
        <topology evidence="1">Multi-pass membrane protein</topology>
    </subcellularLocation>
</comment>
<feature type="transmembrane region" description="Helical" evidence="7">
    <location>
        <begin position="483"/>
        <end position="508"/>
    </location>
</feature>
<feature type="transmembrane region" description="Helical" evidence="7">
    <location>
        <begin position="583"/>
        <end position="600"/>
    </location>
</feature>
<dbReference type="Pfam" id="PF25288">
    <property type="entry name" value="PIEZO"/>
    <property type="match status" value="1"/>
</dbReference>
<feature type="compositionally biased region" description="Polar residues" evidence="6">
    <location>
        <begin position="1517"/>
        <end position="1526"/>
    </location>
</feature>
<feature type="transmembrane region" description="Helical" evidence="7">
    <location>
        <begin position="389"/>
        <end position="411"/>
    </location>
</feature>
<feature type="transmembrane region" description="Helical" evidence="7">
    <location>
        <begin position="105"/>
        <end position="126"/>
    </location>
</feature>
<feature type="transmembrane region" description="Helical" evidence="7">
    <location>
        <begin position="678"/>
        <end position="694"/>
    </location>
</feature>
<feature type="transmembrane region" description="Helical" evidence="7">
    <location>
        <begin position="197"/>
        <end position="216"/>
    </location>
</feature>
<evidence type="ECO:0000259" key="11">
    <source>
        <dbReference type="Pfam" id="PF25288"/>
    </source>
</evidence>
<feature type="compositionally biased region" description="Acidic residues" evidence="6">
    <location>
        <begin position="1655"/>
        <end position="1665"/>
    </location>
</feature>
<feature type="transmembrane region" description="Helical" evidence="7">
    <location>
        <begin position="1274"/>
        <end position="1293"/>
    </location>
</feature>
<evidence type="ECO:0000256" key="3">
    <source>
        <dbReference type="ARBA" id="ARBA00022692"/>
    </source>
</evidence>
<evidence type="ECO:0000256" key="1">
    <source>
        <dbReference type="ARBA" id="ARBA00004141"/>
    </source>
</evidence>
<evidence type="ECO:0000313" key="13">
    <source>
        <dbReference type="Proteomes" id="UP001633002"/>
    </source>
</evidence>
<proteinExistence type="inferred from homology"/>
<dbReference type="InterPro" id="IPR057611">
    <property type="entry name" value="PIEZO_dom"/>
</dbReference>
<accession>A0ABD3HY94</accession>
<feature type="transmembrane region" description="Helical" evidence="7">
    <location>
        <begin position="2116"/>
        <end position="2138"/>
    </location>
</feature>
<feature type="transmembrane region" description="Helical" evidence="7">
    <location>
        <begin position="540"/>
        <end position="563"/>
    </location>
</feature>
<keyword evidence="13" id="KW-1185">Reference proteome</keyword>
<dbReference type="Pfam" id="PF12166">
    <property type="entry name" value="Piezo_cap"/>
    <property type="match status" value="1"/>
</dbReference>
<gene>
    <name evidence="12" type="ORF">R1sor_010414</name>
</gene>
<evidence type="ECO:0008006" key="14">
    <source>
        <dbReference type="Google" id="ProtNLM"/>
    </source>
</evidence>
<comment type="caution">
    <text evidence="12">The sequence shown here is derived from an EMBL/GenBank/DDBJ whole genome shotgun (WGS) entry which is preliminary data.</text>
</comment>
<dbReference type="EMBL" id="JBJQOH010000002">
    <property type="protein sequence ID" value="KAL3696338.1"/>
    <property type="molecule type" value="Genomic_DNA"/>
</dbReference>
<feature type="transmembrane region" description="Helical" evidence="7">
    <location>
        <begin position="2089"/>
        <end position="2109"/>
    </location>
</feature>
<organism evidence="12 13">
    <name type="scientific">Riccia sorocarpa</name>
    <dbReference type="NCBI Taxonomy" id="122646"/>
    <lineage>
        <taxon>Eukaryota</taxon>
        <taxon>Viridiplantae</taxon>
        <taxon>Streptophyta</taxon>
        <taxon>Embryophyta</taxon>
        <taxon>Marchantiophyta</taxon>
        <taxon>Marchantiopsida</taxon>
        <taxon>Marchantiidae</taxon>
        <taxon>Marchantiales</taxon>
        <taxon>Ricciaceae</taxon>
        <taxon>Riccia</taxon>
    </lineage>
</organism>
<comment type="similarity">
    <text evidence="2">Belongs to the PIEZO (TC 1.A.75) family.</text>
</comment>
<feature type="transmembrane region" description="Helical" evidence="7">
    <location>
        <begin position="1146"/>
        <end position="1166"/>
    </location>
</feature>
<evidence type="ECO:0000259" key="8">
    <source>
        <dbReference type="Pfam" id="PF12166"/>
    </source>
</evidence>
<feature type="domain" description="Piezo THU9 and anchor" evidence="10">
    <location>
        <begin position="2044"/>
        <end position="2286"/>
    </location>
</feature>
<feature type="compositionally biased region" description="Polar residues" evidence="6">
    <location>
        <begin position="1001"/>
        <end position="1010"/>
    </location>
</feature>
<feature type="transmembrane region" description="Helical" evidence="7">
    <location>
        <begin position="12"/>
        <end position="36"/>
    </location>
</feature>
<dbReference type="PANTHER" id="PTHR13167:SF25">
    <property type="entry name" value="PIEZO-TYPE MECHANOSENSITIVE ION CHANNEL COMPONENT"/>
    <property type="match status" value="1"/>
</dbReference>
<sequence>MQASAIGALAPVMLLCAAFGSWSIISLLFLLAFFVVQYKSQRRAGHVTPRPLLWMSVVLLATSVIVTEGFIELAWAMVGSNWKISDSPWLELIGFSRLNPWEGNLSVFLSLLPQFGVAITAACALYHEQQLTGSAGASAWGEEASMWKGASKTLLLPAVQIVVGLARPSWIALPYFVCSCVGLLHWSMTSNFVGLAWGWRPLLSCTGLHILLLYLYQLPISFPNSLIEVANYFGLFKVSAVDFGWPEGLQAAALIALYILLCIAINDVEEGRPERIPVENGLLSGDSLPRFQGDTTDEGLTERLLPSQQPASHRETIQARRWAGDQRRVVAFQHATINFITYGFPICLIALVCWSFIYSSLCAFGLLLYVGYIFYDFPSVLKLRQLNPVLLGYILSWALSTYIFNAAFSLISEQSQMGMEFWHSIGLWHYSAPGLFIFAQFALGVLVAADIFVSNVILRSISEPESPNEDQGLAEEDREDWKVLVLAVIAWCLRRSSYVISLILIFMVGMKDGLLHAVYIGFFLLYLVSSVVAKKTRRYLILFCELHFSALYLLQLGWISSIIEHHEAHLKPILSQLGLWSKAKFQDFLSISLLLCFLAVQSHGFKVLSSLSSTIHQSPQPPLGLGILRVGSRGSVLMSVYASQNFGYLQQESSNNVNWVTKHLAAIAEKVRATYRSFGTYIVFGTVLLVIYLVEPNYVSFGYLCLLLFWVIGRQIIGRTRAFLWYPLMIFSGSVFISRYILSAFPDLRKFLGKWLSLDDDFGFNPEDSLWGHLWDSLAILAAMQLFRFERGQVAVLAQELDDSGYGTVGGGIMSFLRRFAILHSGKVLTLFVFYATITPVSATGFLYLVMLIVTCNMSKTSRLPGQLYAVYTGMLLLAEYLFQLLGERYEMFPGQRHGRFADWLGFHVYEKGFEGVESGLRSKVLVLVACILQYCTLHWLEELPSSLRSDEQFGEPCVLFLPYPLYPRGTRSSLASFSDSRKGGSNGDITRAGVHFFGPSDSSKVQTPRSSDKQDLISPASSRVGFRGFFGESSSKPFVDTDGGRGEEVFADKTRLASPWGSAKESRRWTKRAVLLQKQERYEAQLRTLNVYAKSIIEHFFQYYGLEISMLALLVSSFALLNVISLCYVFVLGLCIIFKRRTLRTIWPFFVMVFACILITEYAVLGKGPPSWNSPPGLKESIVRCKDCALSSGTHSDYCWRCWLGLVVDDRQVLVAHFMVFLLTCLQLRVNMTTSEGSRSVFANISPDDRVAWKEISYETAGQWTWLDHARFFFYRHLLHVVLLLVFATGTLQYDVLHLGYLTFSLIFFRMRSTIMTRRNTVFWFLRLYNYMLIVASLLYQAPYAGFLSHEKCPANPDVYNIIGLYKMKFGFRITARSALVDITIFCAAGLQAHIFRSREFEQVLRYMEAEQIEARAHAQEDKAAYKKAHLQRIRETEERKLQRRLQVEKMKTDMLHLHMRLDVLNSAGNFTESTSAMIELDRRPSIPPFSSSDPTAFSAEDPGASRGLKRYPSETVLSKSTSYKSDPGAVPEAGRPETAGDFQVRRRRRVSWQGPEAQEVTTPEISGGNSAAHVQPGKIFTNTDARSDTTNELEESSFVQGSGSPEHNKRYEDQWQKQRLLSGVQLLGDGVAQVQVLGNRALSGIMGLLNLETEDDTENSSTDEDGKMDSAGTSTAVPDDKFKSPGATYEDPQMTDSQDEKQRMSETLRRLNTICQYFWTQISSNTDIVCYFFFVVAYIWNFSFLTLVFPATVFLYALLANPGPNQHYWFAMLVYIEINIFLQYMYQIHVQNCGVKDVSNWLVRVGIPGSPMDHSFVISVLPLFLVYLATLVQSSIKARDGEWMFVNENHSFASTRRLVDLEGQTRDNHLAVRDRLRKGVRWVSDLFSSSRRGLSRYWQALCHGSEAPPHFVQVSMHVGKWPEDGIQPERIESGINRLLTAVRRSAGVGCFGDGDSFKEVCSRVRVESIENSPGKPNMALAVLEVIYAAPPAGYATGAFHHTLTPAADVALELQRAKESGLVEEIAFPYKIVTVIPGGKREVDLYALIFGTDLIAFLYVALFYQSTMKHSEQLLDVYQVEDQFPKEFVYVLMTMFFLMILDRILYLWSYATGKVIYYFLSFALYTSYVSDFVWSIIGASGNEKHFFQLLPLRGFYLMKALSLALQAVQLKFGLPHKSTLYGQFLTRRVNSSSWLGFRLYRALPFLYELRCVLDWSCTTTALTMYDWLKLEDIYASLYLVQCDIKMVREKHRLGEKQGVWIKFCSGVLLFVTLIAVIWAPMLIYSSGNPTNIVNQINDVRAKIEVKTSGGKFPIFQTGLCQVPFLQDVLKPGSTPEPYTDPYQFLSSSSYDIRDVQIICCEEDADSLWMIPPPTLKSLMDSVDDDITFQTKWEFNRDRPKGKEIAAVPSDVVGMNSSLIAEQLREVLNGTRKSLTIPNMYPRYFRIPGSGDVRTLEGTVDFYSESTWRAGYVSGNLTLNRGSSSWWSFMREDSYDGDGCGSAKGLMAYTVSEEVPRGIIGETLSKFSIWSLYITFVLAVGRFIRLQCSDIRMRIPFENFPACDRLIAICEDIYAARAERELELEEGLFWTLIKIYRSPHVLMEYTKVEKVI</sequence>
<evidence type="ECO:0000256" key="7">
    <source>
        <dbReference type="SAM" id="Phobius"/>
    </source>
</evidence>
<dbReference type="Pfam" id="PF23188">
    <property type="entry name" value="THU_Piezo1"/>
    <property type="match status" value="1"/>
</dbReference>
<evidence type="ECO:0000256" key="4">
    <source>
        <dbReference type="ARBA" id="ARBA00022989"/>
    </source>
</evidence>
<protein>
    <recommendedName>
        <fullName evidence="14">Piezo non-specific cation channel R-Ras-binding domain-containing protein</fullName>
    </recommendedName>
</protein>
<feature type="transmembrane region" description="Helical" evidence="7">
    <location>
        <begin position="357"/>
        <end position="377"/>
    </location>
</feature>
<feature type="domain" description="Piezo-type mechanosensitive ion channel homolog" evidence="11">
    <location>
        <begin position="485"/>
        <end position="613"/>
    </location>
</feature>
<feature type="transmembrane region" description="Helical" evidence="7">
    <location>
        <begin position="514"/>
        <end position="533"/>
    </location>
</feature>
<keyword evidence="3 7" id="KW-0812">Transmembrane</keyword>
<evidence type="ECO:0000259" key="9">
    <source>
        <dbReference type="Pfam" id="PF23188"/>
    </source>
</evidence>
<feature type="domain" description="Piezo non-specific cation channel cap" evidence="8">
    <location>
        <begin position="2339"/>
        <end position="2607"/>
    </location>
</feature>
<feature type="domain" description="Piezo transmembrane helical unit" evidence="9">
    <location>
        <begin position="1726"/>
        <end position="1827"/>
    </location>
</feature>
<feature type="transmembrane region" description="Helical" evidence="7">
    <location>
        <begin position="329"/>
        <end position="351"/>
    </location>
</feature>
<feature type="transmembrane region" description="Helical" evidence="7">
    <location>
        <begin position="2150"/>
        <end position="2169"/>
    </location>
</feature>
<dbReference type="GO" id="GO:0016020">
    <property type="term" value="C:membrane"/>
    <property type="evidence" value="ECO:0007669"/>
    <property type="project" value="UniProtKB-SubCell"/>
</dbReference>
<feature type="compositionally biased region" description="Polar residues" evidence="6">
    <location>
        <begin position="1582"/>
        <end position="1592"/>
    </location>
</feature>
<keyword evidence="4 7" id="KW-1133">Transmembrane helix</keyword>
<feature type="transmembrane region" description="Helical" evidence="7">
    <location>
        <begin position="1770"/>
        <end position="1788"/>
    </location>
</feature>
<evidence type="ECO:0000256" key="6">
    <source>
        <dbReference type="SAM" id="MobiDB-lite"/>
    </source>
</evidence>
<feature type="compositionally biased region" description="Polar residues" evidence="6">
    <location>
        <begin position="1561"/>
        <end position="1571"/>
    </location>
</feature>
<dbReference type="PANTHER" id="PTHR13167">
    <property type="entry name" value="PIEZO-TYPE MECHANOSENSITIVE ION CHANNEL COMPONENT"/>
    <property type="match status" value="1"/>
</dbReference>
<feature type="transmembrane region" description="Helical" evidence="7">
    <location>
        <begin position="57"/>
        <end position="78"/>
    </location>
</feature>
<keyword evidence="5 7" id="KW-0472">Membrane</keyword>
<evidence type="ECO:0000313" key="12">
    <source>
        <dbReference type="EMBL" id="KAL3696338.1"/>
    </source>
</evidence>
<feature type="transmembrane region" description="Helical" evidence="7">
    <location>
        <begin position="431"/>
        <end position="453"/>
    </location>
</feature>
<dbReference type="InterPro" id="IPR031334">
    <property type="entry name" value="Piezo_cap_dom"/>
</dbReference>
<dbReference type="Pfam" id="PF24874">
    <property type="entry name" value="Piezo_THU9_anchor"/>
    <property type="match status" value="1"/>
</dbReference>
<dbReference type="Proteomes" id="UP001633002">
    <property type="component" value="Unassembled WGS sequence"/>
</dbReference>
<dbReference type="InterPro" id="IPR056768">
    <property type="entry name" value="THU_Piezo"/>
</dbReference>
<feature type="transmembrane region" description="Helical" evidence="7">
    <location>
        <begin position="700"/>
        <end position="717"/>
    </location>
</feature>
<dbReference type="InterPro" id="IPR027272">
    <property type="entry name" value="Piezo"/>
</dbReference>
<evidence type="ECO:0000259" key="10">
    <source>
        <dbReference type="Pfam" id="PF24874"/>
    </source>
</evidence>
<feature type="transmembrane region" description="Helical" evidence="7">
    <location>
        <begin position="866"/>
        <end position="883"/>
    </location>
</feature>
<evidence type="ECO:0000256" key="5">
    <source>
        <dbReference type="ARBA" id="ARBA00023136"/>
    </source>
</evidence>